<organism evidence="2">
    <name type="scientific">bioreactor metagenome</name>
    <dbReference type="NCBI Taxonomy" id="1076179"/>
    <lineage>
        <taxon>unclassified sequences</taxon>
        <taxon>metagenomes</taxon>
        <taxon>ecological metagenomes</taxon>
    </lineage>
</organism>
<feature type="region of interest" description="Disordered" evidence="1">
    <location>
        <begin position="34"/>
        <end position="59"/>
    </location>
</feature>
<comment type="caution">
    <text evidence="2">The sequence shown here is derived from an EMBL/GenBank/DDBJ whole genome shotgun (WGS) entry which is preliminary data.</text>
</comment>
<reference evidence="2" key="1">
    <citation type="submission" date="2019-08" db="EMBL/GenBank/DDBJ databases">
        <authorList>
            <person name="Kucharzyk K."/>
            <person name="Murdoch R.W."/>
            <person name="Higgins S."/>
            <person name="Loffler F."/>
        </authorList>
    </citation>
    <scope>NUCLEOTIDE SEQUENCE</scope>
</reference>
<dbReference type="AlphaFoldDB" id="A0A645FX61"/>
<proteinExistence type="predicted"/>
<evidence type="ECO:0000313" key="2">
    <source>
        <dbReference type="EMBL" id="MPN18199.1"/>
    </source>
</evidence>
<accession>A0A645FX61</accession>
<gene>
    <name evidence="2" type="ORF">SDC9_165558</name>
</gene>
<dbReference type="EMBL" id="VSSQ01065483">
    <property type="protein sequence ID" value="MPN18199.1"/>
    <property type="molecule type" value="Genomic_DNA"/>
</dbReference>
<feature type="compositionally biased region" description="Basic and acidic residues" evidence="1">
    <location>
        <begin position="48"/>
        <end position="59"/>
    </location>
</feature>
<name>A0A645FX61_9ZZZZ</name>
<sequence length="95" mass="10466">MRRRPQEGFAAAPKKRAILKAGVFYAVYRADMGSDKDPAASQQLLGNRPREDQRRGEPPRKLAAAAHVREAAVARRGGVVGVSRARKTFQQRIVA</sequence>
<evidence type="ECO:0000256" key="1">
    <source>
        <dbReference type="SAM" id="MobiDB-lite"/>
    </source>
</evidence>
<protein>
    <submittedName>
        <fullName evidence="2">Uncharacterized protein</fullName>
    </submittedName>
</protein>